<evidence type="ECO:0000313" key="4">
    <source>
        <dbReference type="Proteomes" id="UP000234206"/>
    </source>
</evidence>
<dbReference type="EMBL" id="PKIZ01000001">
    <property type="protein sequence ID" value="PKZ42838.1"/>
    <property type="molecule type" value="Genomic_DNA"/>
</dbReference>
<keyword evidence="4" id="KW-1185">Reference proteome</keyword>
<sequence>IGGISRVNTANVLAAAAAALGLGLPREAVVDGLRTFLASREQNPARMNIYRWRTQDGWATVVCDLAHNEAGVEAVLEVADGLRLPGSEVHITLGGLGDRTGEILEGMGAIAGRLADRTHLVTKDHYLRGREADEVFGHMRQGLASVGAVPAGTFPDEVSAMRGLLPTLRDGDVLAFTVHDMRQQVWDTLDEMSAEPITPRQLSSLLRRARGQHELDGAFEEAAAQEPAQRAATLEALTAEHAGDPRVHFELARALDAAGRTDDAIGEHERALDLGLREPHRFVSLMERALAARDAGQHERARTWAQELSERYEDSTAAAALAVLSGADAGQAEEAAVRAARWMVGRSTTPRDWEFSERLTGTATD</sequence>
<accession>A0A2I1PDX7</accession>
<dbReference type="Proteomes" id="UP000234206">
    <property type="component" value="Unassembled WGS sequence"/>
</dbReference>
<evidence type="ECO:0000259" key="1">
    <source>
        <dbReference type="Pfam" id="PF02875"/>
    </source>
</evidence>
<dbReference type="Pfam" id="PF12688">
    <property type="entry name" value="TPR_5"/>
    <property type="match status" value="1"/>
</dbReference>
<feature type="domain" description="Mur ligase C-terminal" evidence="1">
    <location>
        <begin position="53"/>
        <end position="175"/>
    </location>
</feature>
<dbReference type="SUPFAM" id="SSF48452">
    <property type="entry name" value="TPR-like"/>
    <property type="match status" value="1"/>
</dbReference>
<feature type="domain" description="Tetratrico peptide repeat group 5" evidence="2">
    <location>
        <begin position="246"/>
        <end position="336"/>
    </location>
</feature>
<dbReference type="Gene3D" id="1.25.40.10">
    <property type="entry name" value="Tetratricopeptide repeat domain"/>
    <property type="match status" value="1"/>
</dbReference>
<dbReference type="Gene3D" id="3.90.190.20">
    <property type="entry name" value="Mur ligase, C-terminal domain"/>
    <property type="match status" value="1"/>
</dbReference>
<protein>
    <submittedName>
        <fullName evidence="3">Mur ligase</fullName>
    </submittedName>
</protein>
<organism evidence="3 4">
    <name type="scientific">Kytococcus schroeteri</name>
    <dbReference type="NCBI Taxonomy" id="138300"/>
    <lineage>
        <taxon>Bacteria</taxon>
        <taxon>Bacillati</taxon>
        <taxon>Actinomycetota</taxon>
        <taxon>Actinomycetes</taxon>
        <taxon>Micrococcales</taxon>
        <taxon>Kytococcaceae</taxon>
        <taxon>Kytococcus</taxon>
    </lineage>
</organism>
<dbReference type="PANTHER" id="PTHR23135:SF4">
    <property type="entry name" value="UDP-N-ACETYLMURAMOYL-L-ALANYL-D-GLUTAMATE--2,6-DIAMINOPIMELATE LIGASE MURE HOMOLOG, CHLOROPLASTIC"/>
    <property type="match status" value="1"/>
</dbReference>
<dbReference type="PANTHER" id="PTHR23135">
    <property type="entry name" value="MUR LIGASE FAMILY MEMBER"/>
    <property type="match status" value="1"/>
</dbReference>
<gene>
    <name evidence="3" type="ORF">CYJ76_00920</name>
</gene>
<dbReference type="SUPFAM" id="SSF53244">
    <property type="entry name" value="MurD-like peptide ligases, peptide-binding domain"/>
    <property type="match status" value="1"/>
</dbReference>
<dbReference type="InterPro" id="IPR011990">
    <property type="entry name" value="TPR-like_helical_dom_sf"/>
</dbReference>
<comment type="caution">
    <text evidence="3">The sequence shown here is derived from an EMBL/GenBank/DDBJ whole genome shotgun (WGS) entry which is preliminary data.</text>
</comment>
<dbReference type="AlphaFoldDB" id="A0A2I1PDX7"/>
<dbReference type="InterPro" id="IPR036615">
    <property type="entry name" value="Mur_ligase_C_dom_sf"/>
</dbReference>
<evidence type="ECO:0000259" key="2">
    <source>
        <dbReference type="Pfam" id="PF12688"/>
    </source>
</evidence>
<dbReference type="RefSeq" id="WP_144043005.1">
    <property type="nucleotide sequence ID" value="NZ_PKIZ01000001.1"/>
</dbReference>
<dbReference type="InterPro" id="IPR004101">
    <property type="entry name" value="Mur_ligase_C"/>
</dbReference>
<reference evidence="3 4" key="1">
    <citation type="submission" date="2017-12" db="EMBL/GenBank/DDBJ databases">
        <title>Phylogenetic diversity of female urinary microbiome.</title>
        <authorList>
            <person name="Thomas-White K."/>
            <person name="Wolfe A.J."/>
        </authorList>
    </citation>
    <scope>NUCLEOTIDE SEQUENCE [LARGE SCALE GENOMIC DNA]</scope>
    <source>
        <strain evidence="3 4">UMB1298</strain>
    </source>
</reference>
<keyword evidence="3" id="KW-0436">Ligase</keyword>
<feature type="non-terminal residue" evidence="3">
    <location>
        <position position="1"/>
    </location>
</feature>
<proteinExistence type="predicted"/>
<dbReference type="OrthoDB" id="9803907at2"/>
<dbReference type="Pfam" id="PF02875">
    <property type="entry name" value="Mur_ligase_C"/>
    <property type="match status" value="1"/>
</dbReference>
<dbReference type="InterPro" id="IPR041656">
    <property type="entry name" value="TPR_5"/>
</dbReference>
<dbReference type="GO" id="GO:0016881">
    <property type="term" value="F:acid-amino acid ligase activity"/>
    <property type="evidence" value="ECO:0007669"/>
    <property type="project" value="InterPro"/>
</dbReference>
<evidence type="ECO:0000313" key="3">
    <source>
        <dbReference type="EMBL" id="PKZ42838.1"/>
    </source>
</evidence>
<name>A0A2I1PDX7_9MICO</name>